<comment type="similarity">
    <text evidence="1">Belongs to the DadA oxidoreductase family.</text>
</comment>
<dbReference type="Pfam" id="PF01266">
    <property type="entry name" value="DAO"/>
    <property type="match status" value="1"/>
</dbReference>
<evidence type="ECO:0000256" key="1">
    <source>
        <dbReference type="ARBA" id="ARBA00009410"/>
    </source>
</evidence>
<dbReference type="InterPro" id="IPR036188">
    <property type="entry name" value="FAD/NAD-bd_sf"/>
</dbReference>
<keyword evidence="5" id="KW-1185">Reference proteome</keyword>
<dbReference type="GO" id="GO:0016491">
    <property type="term" value="F:oxidoreductase activity"/>
    <property type="evidence" value="ECO:0007669"/>
    <property type="project" value="UniProtKB-KW"/>
</dbReference>
<dbReference type="NCBIfam" id="NF001933">
    <property type="entry name" value="PRK00711.1"/>
    <property type="match status" value="1"/>
</dbReference>
<sequence length="417" mass="45342">MKVLVLGAGVVGVSSAWYLARAGHRVTVIDRQAGAGLETSFANGGQISVSHAEPWANPHTLRRALGWLGREDAPLLFRLRPDRKLFDWSWRFLRECTSARVRANVRDILALAIYSRHKLGELRRETGIEYEQRECGILHVYTDAREYAAAIEAANVMRAFGCDRRPVDADECVAIEPALHAARPMLVGGDYTKEDESGNALLFTQRLAQRCADAGVEFLFDARISALQTGRDGNLRNTVLQTADGNAEALAAQAYVVACGSYSPPLLAPLGIRIPVYPAKGYSATVPLSADSVAPQVAMTDDGHKIVFARLGQRLRIAGTAEFNGYNIELNKARCQALIRRTQALFPQLNPAGEPEFWCGLRPATPSSVPLIGRTKISNLFLNTGHGTLGWTMACGSGQVLADIINGKEPAIPLRTI</sequence>
<evidence type="ECO:0000313" key="5">
    <source>
        <dbReference type="Proteomes" id="UP001574673"/>
    </source>
</evidence>
<feature type="domain" description="FAD dependent oxidoreductase" evidence="3">
    <location>
        <begin position="2"/>
        <end position="403"/>
    </location>
</feature>
<evidence type="ECO:0000256" key="2">
    <source>
        <dbReference type="ARBA" id="ARBA00023002"/>
    </source>
</evidence>
<dbReference type="EC" id="1.4.99.-" evidence="4"/>
<dbReference type="SUPFAM" id="SSF51905">
    <property type="entry name" value="FAD/NAD(P)-binding domain"/>
    <property type="match status" value="1"/>
</dbReference>
<evidence type="ECO:0000313" key="4">
    <source>
        <dbReference type="EMBL" id="MFA9950795.1"/>
    </source>
</evidence>
<proteinExistence type="inferred from homology"/>
<comment type="caution">
    <text evidence="4">The sequence shown here is derived from an EMBL/GenBank/DDBJ whole genome shotgun (WGS) entry which is preliminary data.</text>
</comment>
<dbReference type="Proteomes" id="UP001574673">
    <property type="component" value="Unassembled WGS sequence"/>
</dbReference>
<evidence type="ECO:0000259" key="3">
    <source>
        <dbReference type="Pfam" id="PF01266"/>
    </source>
</evidence>
<dbReference type="InterPro" id="IPR006076">
    <property type="entry name" value="FAD-dep_OxRdtase"/>
</dbReference>
<protein>
    <submittedName>
        <fullName evidence="4">D-amino acid dehydrogenase</fullName>
        <ecNumber evidence="4">1.4.99.-</ecNumber>
    </submittedName>
</protein>
<dbReference type="Gene3D" id="3.30.9.10">
    <property type="entry name" value="D-Amino Acid Oxidase, subunit A, domain 2"/>
    <property type="match status" value="1"/>
</dbReference>
<dbReference type="EMBL" id="JBEUWX010000002">
    <property type="protein sequence ID" value="MFA9950795.1"/>
    <property type="molecule type" value="Genomic_DNA"/>
</dbReference>
<dbReference type="Gene3D" id="3.50.50.60">
    <property type="entry name" value="FAD/NAD(P)-binding domain"/>
    <property type="match status" value="2"/>
</dbReference>
<dbReference type="SUPFAM" id="SSF54373">
    <property type="entry name" value="FAD-linked reductases, C-terminal domain"/>
    <property type="match status" value="1"/>
</dbReference>
<organism evidence="4 5">
    <name type="scientific">Dentiradicibacter hellwigii</name>
    <dbReference type="NCBI Taxonomy" id="3149053"/>
    <lineage>
        <taxon>Bacteria</taxon>
        <taxon>Pseudomonadati</taxon>
        <taxon>Pseudomonadota</taxon>
        <taxon>Betaproteobacteria</taxon>
        <taxon>Rhodocyclales</taxon>
        <taxon>Rhodocyclaceae</taxon>
        <taxon>Dentiradicibacter</taxon>
    </lineage>
</organism>
<keyword evidence="2 4" id="KW-0560">Oxidoreductase</keyword>
<name>A0ABV4UHU2_9RHOO</name>
<accession>A0ABV4UHU2</accession>
<reference evidence="5" key="1">
    <citation type="submission" date="2024-06" db="EMBL/GenBank/DDBJ databases">
        <title>Radixoralia hellwigii gen. nov., sp nov., isolated from a root canal in the human oral cavity.</title>
        <authorList>
            <person name="Bartsch S."/>
            <person name="Wittmer A."/>
            <person name="Schulz A.-K."/>
            <person name="Neumann-Schaal M."/>
            <person name="Wolf J."/>
            <person name="Gronow S."/>
            <person name="Tennert C."/>
            <person name="Haecker G."/>
            <person name="Cieplik F."/>
            <person name="Al-Ahmad A."/>
        </authorList>
    </citation>
    <scope>NUCLEOTIDE SEQUENCE [LARGE SCALE GENOMIC DNA]</scope>
    <source>
        <strain evidence="5">Wk13</strain>
    </source>
</reference>
<dbReference type="PANTHER" id="PTHR13847">
    <property type="entry name" value="SARCOSINE DEHYDROGENASE-RELATED"/>
    <property type="match status" value="1"/>
</dbReference>
<gene>
    <name evidence="4" type="ORF">ABCS64_10765</name>
</gene>
<dbReference type="RefSeq" id="WP_418891828.1">
    <property type="nucleotide sequence ID" value="NZ_JBEUWX010000002.1"/>
</dbReference>
<dbReference type="PANTHER" id="PTHR13847:SF280">
    <property type="entry name" value="D-AMINO ACID DEHYDROGENASE"/>
    <property type="match status" value="1"/>
</dbReference>